<keyword evidence="7" id="KW-0963">Cytoplasm</keyword>
<dbReference type="GO" id="GO:0046982">
    <property type="term" value="F:protein heterodimerization activity"/>
    <property type="evidence" value="ECO:0007669"/>
    <property type="project" value="TreeGrafter"/>
</dbReference>
<keyword evidence="9 29" id="KW-0245">EGF-like domain</keyword>
<dbReference type="Gene3D" id="2.120.10.30">
    <property type="entry name" value="TolB, C-terminal domain"/>
    <property type="match status" value="2"/>
</dbReference>
<dbReference type="FunFam" id="2.10.25.10:FF:000016">
    <property type="entry name" value="Teneurin transmembrane protein 2"/>
    <property type="match status" value="1"/>
</dbReference>
<feature type="domain" description="EGF-like" evidence="32">
    <location>
        <begin position="706"/>
        <end position="741"/>
    </location>
</feature>
<name>A0A8D0ER08_STROC</name>
<keyword evidence="11 31" id="KW-0812">Transmembrane</keyword>
<feature type="region of interest" description="Disordered" evidence="30">
    <location>
        <begin position="1"/>
        <end position="47"/>
    </location>
</feature>
<dbReference type="NCBIfam" id="TIGR01643">
    <property type="entry name" value="YD_repeat_2x"/>
    <property type="match status" value="3"/>
</dbReference>
<dbReference type="GO" id="GO:0016607">
    <property type="term" value="C:nuclear speck"/>
    <property type="evidence" value="ECO:0007669"/>
    <property type="project" value="UniProtKB-SubCell"/>
</dbReference>
<dbReference type="GO" id="GO:0050839">
    <property type="term" value="F:cell adhesion molecule binding"/>
    <property type="evidence" value="ECO:0007669"/>
    <property type="project" value="TreeGrafter"/>
</dbReference>
<evidence type="ECO:0000256" key="21">
    <source>
        <dbReference type="ARBA" id="ARBA00023242"/>
    </source>
</evidence>
<dbReference type="GO" id="GO:0048666">
    <property type="term" value="P:neuron development"/>
    <property type="evidence" value="ECO:0007669"/>
    <property type="project" value="TreeGrafter"/>
</dbReference>
<accession>A0A8D0ER08</accession>
<dbReference type="Pfam" id="PF23093">
    <property type="entry name" value="GBD_Tenm3"/>
    <property type="match status" value="1"/>
</dbReference>
<keyword evidence="18" id="KW-0804">Transcription</keyword>
<evidence type="ECO:0000256" key="20">
    <source>
        <dbReference type="ARBA" id="ARBA00023212"/>
    </source>
</evidence>
<evidence type="ECO:0000256" key="15">
    <source>
        <dbReference type="ARBA" id="ARBA00023016"/>
    </source>
</evidence>
<dbReference type="SUPFAM" id="SSF57196">
    <property type="entry name" value="EGF/Laminin"/>
    <property type="match status" value="2"/>
</dbReference>
<feature type="disulfide bond" evidence="29">
    <location>
        <begin position="710"/>
        <end position="720"/>
    </location>
</feature>
<keyword evidence="14" id="KW-0805">Transcription regulation</keyword>
<dbReference type="PANTHER" id="PTHR11219:SF7">
    <property type="entry name" value="TENEURIN-1"/>
    <property type="match status" value="1"/>
</dbReference>
<evidence type="ECO:0000259" key="32">
    <source>
        <dbReference type="PROSITE" id="PS50026"/>
    </source>
</evidence>
<feature type="compositionally biased region" description="Pro residues" evidence="30">
    <location>
        <begin position="173"/>
        <end position="182"/>
    </location>
</feature>
<dbReference type="GO" id="GO:0005886">
    <property type="term" value="C:plasma membrane"/>
    <property type="evidence" value="ECO:0007669"/>
    <property type="project" value="UniProtKB-SubCell"/>
</dbReference>
<dbReference type="InterPro" id="IPR011042">
    <property type="entry name" value="6-blade_b-propeller_TolB-like"/>
</dbReference>
<dbReference type="GO" id="GO:0007218">
    <property type="term" value="P:neuropeptide signaling pathway"/>
    <property type="evidence" value="ECO:0007669"/>
    <property type="project" value="UniProtKB-KW"/>
</dbReference>
<evidence type="ECO:0000256" key="26">
    <source>
        <dbReference type="ARBA" id="ARBA00077043"/>
    </source>
</evidence>
<dbReference type="InterPro" id="IPR056822">
    <property type="entry name" value="TEN_NHL"/>
</dbReference>
<evidence type="ECO:0000256" key="10">
    <source>
        <dbReference type="ARBA" id="ARBA00022685"/>
    </source>
</evidence>
<proteinExistence type="inferred from homology"/>
<keyword evidence="10" id="KW-0165">Cleavage on pair of basic residues</keyword>
<dbReference type="FunFam" id="2.10.25.10:FF:000013">
    <property type="entry name" value="Teneurin transmembrane protein 4"/>
    <property type="match status" value="1"/>
</dbReference>
<dbReference type="CDD" id="cd00054">
    <property type="entry name" value="EGF_CA"/>
    <property type="match status" value="2"/>
</dbReference>
<dbReference type="FunFam" id="2.120.10.30:FF:000006">
    <property type="entry name" value="Teneurin transmembrane protein 4"/>
    <property type="match status" value="1"/>
</dbReference>
<dbReference type="InterPro" id="IPR056820">
    <property type="entry name" value="TEN_TTR-like"/>
</dbReference>
<dbReference type="InterPro" id="IPR006530">
    <property type="entry name" value="YD"/>
</dbReference>
<dbReference type="GO" id="GO:0016363">
    <property type="term" value="C:nuclear matrix"/>
    <property type="evidence" value="ECO:0007669"/>
    <property type="project" value="UniProtKB-SubCell"/>
</dbReference>
<evidence type="ECO:0000256" key="13">
    <source>
        <dbReference type="ARBA" id="ARBA00022989"/>
    </source>
</evidence>
<dbReference type="InterPro" id="IPR000742">
    <property type="entry name" value="EGF"/>
</dbReference>
<evidence type="ECO:0000256" key="2">
    <source>
        <dbReference type="ARBA" id="ARBA00004162"/>
    </source>
</evidence>
<dbReference type="InterPro" id="IPR057627">
    <property type="entry name" value="FN-plug_TEN1-4"/>
</dbReference>
<dbReference type="PROSITE" id="PS50026">
    <property type="entry name" value="EGF_3"/>
    <property type="match status" value="2"/>
</dbReference>
<protein>
    <recommendedName>
        <fullName evidence="25">Teneurin-1</fullName>
    </recommendedName>
    <alternativeName>
        <fullName evidence="27">Protein Odd Oz/ten-m homolog 1</fullName>
    </alternativeName>
    <alternativeName>
        <fullName evidence="26">Tenascin-M1</fullName>
    </alternativeName>
    <alternativeName>
        <fullName evidence="28">Teneurin transmembrane protein 1</fullName>
    </alternativeName>
</protein>
<feature type="region of interest" description="Disordered" evidence="30">
    <location>
        <begin position="135"/>
        <end position="222"/>
    </location>
</feature>
<keyword evidence="17 29" id="KW-1015">Disulfide bond</keyword>
<keyword evidence="35" id="KW-1185">Reference proteome</keyword>
<evidence type="ECO:0000259" key="33">
    <source>
        <dbReference type="PROSITE" id="PS51361"/>
    </source>
</evidence>
<evidence type="ECO:0000256" key="4">
    <source>
        <dbReference type="ARBA" id="ARBA00004324"/>
    </source>
</evidence>
<feature type="compositionally biased region" description="Basic and acidic residues" evidence="30">
    <location>
        <begin position="32"/>
        <end position="46"/>
    </location>
</feature>
<feature type="transmembrane region" description="Helical" evidence="31">
    <location>
        <begin position="299"/>
        <end position="324"/>
    </location>
</feature>
<dbReference type="Gene3D" id="2.180.10.10">
    <property type="entry name" value="RHS repeat-associated core"/>
    <property type="match status" value="1"/>
</dbReference>
<organism evidence="34 35">
    <name type="scientific">Strix occidentalis caurina</name>
    <name type="common">northern spotted owl</name>
    <dbReference type="NCBI Taxonomy" id="311401"/>
    <lineage>
        <taxon>Eukaryota</taxon>
        <taxon>Metazoa</taxon>
        <taxon>Chordata</taxon>
        <taxon>Craniata</taxon>
        <taxon>Vertebrata</taxon>
        <taxon>Euteleostomi</taxon>
        <taxon>Archelosauria</taxon>
        <taxon>Archosauria</taxon>
        <taxon>Dinosauria</taxon>
        <taxon>Saurischia</taxon>
        <taxon>Theropoda</taxon>
        <taxon>Coelurosauria</taxon>
        <taxon>Aves</taxon>
        <taxon>Neognathae</taxon>
        <taxon>Neoaves</taxon>
        <taxon>Telluraves</taxon>
        <taxon>Strigiformes</taxon>
        <taxon>Strigidae</taxon>
        <taxon>Strix</taxon>
    </lineage>
</organism>
<dbReference type="Pfam" id="PF25021">
    <property type="entry name" value="TEN_NHL"/>
    <property type="match status" value="1"/>
</dbReference>
<dbReference type="GO" id="GO:0042803">
    <property type="term" value="F:protein homodimerization activity"/>
    <property type="evidence" value="ECO:0007669"/>
    <property type="project" value="TreeGrafter"/>
</dbReference>
<keyword evidence="8" id="KW-0678">Repressor</keyword>
<evidence type="ECO:0000256" key="5">
    <source>
        <dbReference type="ARBA" id="ARBA00009385"/>
    </source>
</evidence>
<dbReference type="Pfam" id="PF06484">
    <property type="entry name" value="Ten_N"/>
    <property type="match status" value="2"/>
</dbReference>
<evidence type="ECO:0000256" key="6">
    <source>
        <dbReference type="ARBA" id="ARBA00022475"/>
    </source>
</evidence>
<dbReference type="Pfam" id="PF24329">
    <property type="entry name" value="FN-plug_TEN1-4"/>
    <property type="match status" value="1"/>
</dbReference>
<sequence length="2666" mass="297640">MEQMDCKPYQPLSKVKHEVDLTYTSSSDESEDGGKQRQSYDSRETLNEYSQELRLNYNSHSRKRKTIDQSTQDMEFCETPHILCSGYQTDLHGVAEHSYPLEVGSDVDTETEGGASPDHALRMWMRGMKSEHSSCLSSRANSALSLTDTDHERKSDGENDMPGSPHNQFTFRPLPPPPPPPHACTCARKPPPTADSLQRRSMTTRSQPSPAAPTPPTSTQDSVHLHNSWVLNSNIPLETRHFLFKHGSGSSAIFSAASQNYPLTSNTVYSPPPRPLPRSTFSRPAFTFNKPYRCCNWKCTALSATAITVTLALLLAYVIAVHLFGLTWQLQPVEGQLYENGVSKGNKGTESMDTTYSPIGGKVSDKTEKKVFQKGRAIDTGEVEIGAQVMQTIPPGLFWRFQITIHHPMYLKFNISLAKDSLLGIYGRRNIPPTHTQVIRNNTNSTMLTFSNSSGCECSQYTFSAGREEGTGCNHKKQSVYPFLLLRSSYTLKPCSLRGRGTVSCQKGWTGPHYSCPVLCSGNGEYEKGHCVCRNGWKGPECDVPEEQCIDPTCFGHGTCIMGVCICVPGYKGEICEEEDCLDPMCSGHGVCVQGECHCSTGWGGVNCETSLPVCQEQCSGHGTFLLDTGICSCEPQWTGSDCSTELCTLDCGSHGVCSRGICQCEEGWVGPTCEERTCHSHCAEHGQCKDGKCECSPGWEGDHCTIDGCPGLCYGNGRCTLDQNGWHCVCQVGWSGSGCNVVMEMVCGDNLDNDGDGLTDCVDPDCCQQSNCYASPLCQGSPDPLDLIQHSQPPFSQHPPRLFYDRIRFLIGKESTHVIPGDVSFESRRACVIRGQVVAIDGTPLVGVNVSFLHHNEYGYTISRQDGSFDLVAVGGISVTLVFDRSPFISEKRTLWLPWNRFIIVDKVVMQRTESDTPSCDISSFISPNPIVLPSPLTAFGGSCPERGTVIPELQVVQEEIPIPSSFVKLSYLSSRTPGYKTLLRIILTHTTIPSGMTKVHLIVAVEGRLLQKWFPAAANLVYTFAWNKTDIYGQKVSGLAEAMVSVGYEYETCPDFILWEKRTVILQGFEMDASNLGGWSINKHHVLNPQSGIVHKGNGENMFISQQPPVISTVMGNGHQRSVSCSNCNGLALNSKLFAPVALASGPDGSVYIGDFNFLSLASVHYPGCDITSPAHKYYLAVDPVSESLYLSDTNTRKVYKAKSLMETKDLAKNADVVAGTGDQCLPFDQSHCGDGGKASEASLNSPRGITVDKHGFIYFVDGTMIRKIDENGVITTIIGSNGLTSTQPLSCDSGMDITQVRLEWPTDLTVNPLDNSLYVLDNNIVLQISENRRVRIIAGRPIHCQVPGIDHFIISKVAIHSTLESARAIAVSHSGILYIAETDERKINRIQQVTTNGEISIIAGAPSDCDCKIDPNCDCFSGDGGYAKDAKLKAPSSLAVSPDDTLYVADLGNVRIRAVSRNKAHLSDTNMYEIASPADQELYQFTINGTHLHTLNLITRDYIYNFTYSGEGDIGTITSSNGNSVHIRRDTSGLPLWVVVPGGQVYWLTISSNGVLKRVYAQGYNLALMTYPGNTGLLATKSDENGWTTVYEYDSDGHLTNATFPTGEVSSFHSDVEKLTRVELDTSNRENVITATNFSATSTVYTLKQDNTQNIYRVSPDGSLRVTFASGMEITLNTEPHILAGVVSPTLGKCNISLPGEHNSNLIEWRQRREQTKGNISTFERRLRAHNRNLLSIDFDHVTRTGKIYDDHRKFTLRIMYDQTGRPILWSPISKYNEVNITYSHSGLVTYIQRGTWTEKMEYDPSGNIISRTWADGKIWSYTYLEKSVMLLLHSQRRYIFEYDQSDYLLSVTMPSMVRHALQTMLSVGYYRNIYTPPDSNAAFIQDVTRDGRLLQTLYPGTGRRVLYKYTKQSRLSEILYDTTQVTFTYEESSGVIKTIHLMHDGFICTIRYRQTGPLIGRQIFRFSEEGLVNARFDYSYNNFRVTSMQAMINETPLPIDLYRYVDVSGRTEQFGKFSVINYDLNQVITTTVMKHTKIFSANGQVIEVQYEILKSIAYWMTIQYDNMGRMVICDIRVGVDANITRYFYEYDADGQLQTVSVNDKTQWRYSYDLNGNINLLSHGNSARLTPLRYDLRDRITRLGEIQYKMDEDGFLRQRGNEIFEYNSNGLLNKAYNKVSGWTVQYCYDGLGRRVASKSSLGQHLQFFYADLSNPIRVTHLYNHTSSEITSLYYDLQGHLIAMELSSGEEYYVACDNTGTPLAVFSSRGQVIKEILYTPYGEIYQDTNPDFQVIIGFHGGLYDSLTKLVHLGQRDYDVIAGRWTTPNHHLWKHLNAVPQPFNLYSFENNYPVGRIQDVAKYTTDIGSWLELFGFQLHNVLPGFPKPEIEALETTYELLQLQTKTQEWDPGKTILGIQCELQKQLRNFISLDQLPMTPRYSDDKCYEGVKQPRFAAIPSVFGKGIKFAIKDGIVTADIIGVANEDSRRIAAILNNAHYLENLHFTIEGRDTHYFIKLGSLEEDLALIGNTGGRRILENGVNVTVSQMTSVINGRTRRFADIQLQHGALCFNVRYGTTVEEEKNHVLEIARQRAVAQAWTKEQRRLQEGEEGIRAWTDGEKQQLLSTGRVQGYDGYFVLSVEQYLELSDSANNIHFMRQSEIGRR</sequence>
<keyword evidence="15" id="KW-0346">Stress response</keyword>
<dbReference type="Proteomes" id="UP000694551">
    <property type="component" value="Unplaced"/>
</dbReference>
<evidence type="ECO:0000256" key="19">
    <source>
        <dbReference type="ARBA" id="ARBA00023180"/>
    </source>
</evidence>
<feature type="domain" description="Teneurin N-terminal" evidence="33">
    <location>
        <begin position="1"/>
        <end position="299"/>
    </location>
</feature>
<dbReference type="InterPro" id="IPR009471">
    <property type="entry name" value="Ten_N"/>
</dbReference>
<dbReference type="GO" id="GO:0005794">
    <property type="term" value="C:Golgi apparatus"/>
    <property type="evidence" value="ECO:0007669"/>
    <property type="project" value="UniProtKB-ARBA"/>
</dbReference>
<comment type="subcellular location">
    <subcellularLocation>
        <location evidence="2">Cell membrane</location>
        <topology evidence="2">Single-pass membrane protein</topology>
    </subcellularLocation>
    <subcellularLocation>
        <location evidence="3">Cytoplasm</location>
        <location evidence="3">Cytoskeleton</location>
    </subcellularLocation>
    <subcellularLocation>
        <location evidence="1">Nucleus matrix</location>
    </subcellularLocation>
    <subcellularLocation>
        <location evidence="4">Nucleus speckle</location>
    </subcellularLocation>
</comment>
<evidence type="ECO:0000256" key="14">
    <source>
        <dbReference type="ARBA" id="ARBA00023015"/>
    </source>
</evidence>
<dbReference type="GO" id="GO:0043005">
    <property type="term" value="C:neuron projection"/>
    <property type="evidence" value="ECO:0007669"/>
    <property type="project" value="TreeGrafter"/>
</dbReference>
<evidence type="ECO:0000256" key="8">
    <source>
        <dbReference type="ARBA" id="ARBA00022491"/>
    </source>
</evidence>
<evidence type="ECO:0000256" key="9">
    <source>
        <dbReference type="ARBA" id="ARBA00022536"/>
    </source>
</evidence>
<keyword evidence="21" id="KW-0539">Nucleus</keyword>
<dbReference type="PROSITE" id="PS00022">
    <property type="entry name" value="EGF_1"/>
    <property type="match status" value="3"/>
</dbReference>
<reference evidence="34" key="1">
    <citation type="submission" date="2025-08" db="UniProtKB">
        <authorList>
            <consortium name="Ensembl"/>
        </authorList>
    </citation>
    <scope>IDENTIFICATION</scope>
</reference>
<dbReference type="GO" id="GO:0005856">
    <property type="term" value="C:cytoskeleton"/>
    <property type="evidence" value="ECO:0007669"/>
    <property type="project" value="UniProtKB-SubCell"/>
</dbReference>
<evidence type="ECO:0000256" key="25">
    <source>
        <dbReference type="ARBA" id="ARBA00068164"/>
    </source>
</evidence>
<evidence type="ECO:0000256" key="31">
    <source>
        <dbReference type="SAM" id="Phobius"/>
    </source>
</evidence>
<keyword evidence="22" id="KW-0527">Neuropeptide</keyword>
<dbReference type="SUPFAM" id="SSF49464">
    <property type="entry name" value="Carboxypeptidase regulatory domain-like"/>
    <property type="match status" value="1"/>
</dbReference>
<evidence type="ECO:0000256" key="23">
    <source>
        <dbReference type="ARBA" id="ARBA00053699"/>
    </source>
</evidence>
<evidence type="ECO:0000256" key="1">
    <source>
        <dbReference type="ARBA" id="ARBA00004109"/>
    </source>
</evidence>
<keyword evidence="6" id="KW-1003">Cell membrane</keyword>
<dbReference type="SUPFAM" id="SSF101898">
    <property type="entry name" value="NHL repeat"/>
    <property type="match status" value="1"/>
</dbReference>
<feature type="compositionally biased region" description="Polar residues" evidence="30">
    <location>
        <begin position="135"/>
        <end position="147"/>
    </location>
</feature>
<dbReference type="Gene3D" id="2.10.25.10">
    <property type="entry name" value="Laminin"/>
    <property type="match status" value="6"/>
</dbReference>
<feature type="domain" description="EGF-like" evidence="32">
    <location>
        <begin position="545"/>
        <end position="577"/>
    </location>
</feature>
<dbReference type="PROSITE" id="PS51361">
    <property type="entry name" value="TENEURIN_N"/>
    <property type="match status" value="1"/>
</dbReference>
<keyword evidence="16 31" id="KW-0472">Membrane</keyword>
<evidence type="ECO:0000256" key="29">
    <source>
        <dbReference type="PROSITE-ProRule" id="PRU00076"/>
    </source>
</evidence>
<dbReference type="GO" id="GO:0007157">
    <property type="term" value="P:heterophilic cell-cell adhesion via plasma membrane cell adhesion molecules"/>
    <property type="evidence" value="ECO:0007669"/>
    <property type="project" value="TreeGrafter"/>
</dbReference>
<dbReference type="FunFam" id="2.120.10.30:FF:000005">
    <property type="entry name" value="Teneurin transmembrane protein 4"/>
    <property type="match status" value="1"/>
</dbReference>
<evidence type="ECO:0000256" key="17">
    <source>
        <dbReference type="ARBA" id="ARBA00023157"/>
    </source>
</evidence>
<dbReference type="GO" id="GO:0005783">
    <property type="term" value="C:endoplasmic reticulum"/>
    <property type="evidence" value="ECO:0007669"/>
    <property type="project" value="UniProtKB-ARBA"/>
</dbReference>
<dbReference type="PANTHER" id="PTHR11219">
    <property type="entry name" value="TENEURIN AND N-ACETYLGLUCOSAMINE-1-PHOSPHODIESTER ALPHA-N-ACETYLGLUCOSAMINIDASE"/>
    <property type="match status" value="1"/>
</dbReference>
<dbReference type="FunFam" id="2.180.10.10:FF:000019">
    <property type="entry name" value="Teneurin transmembrane protein 1"/>
    <property type="match status" value="1"/>
</dbReference>
<comment type="similarity">
    <text evidence="5">Belongs to the tenascin family. Teneurin subfamily.</text>
</comment>
<comment type="function">
    <text evidence="24">Induces gene transcription activation.</text>
</comment>
<dbReference type="Pfam" id="PF23538">
    <property type="entry name" value="Teneurin_ABD"/>
    <property type="match status" value="1"/>
</dbReference>
<evidence type="ECO:0000256" key="18">
    <source>
        <dbReference type="ARBA" id="ARBA00023163"/>
    </source>
</evidence>
<feature type="disulfide bond" evidence="29">
    <location>
        <begin position="731"/>
        <end position="740"/>
    </location>
</feature>
<dbReference type="Pfam" id="PF25020">
    <property type="entry name" value="TTR_TEN1-4"/>
    <property type="match status" value="1"/>
</dbReference>
<keyword evidence="19" id="KW-0325">Glycoprotein</keyword>
<dbReference type="Pfam" id="PF25023">
    <property type="entry name" value="TEN_YD-shell"/>
    <property type="match status" value="1"/>
</dbReference>
<dbReference type="FunFam" id="2.10.25.10:FF:000169">
    <property type="entry name" value="teneurin-1 isoform X1"/>
    <property type="match status" value="1"/>
</dbReference>
<keyword evidence="12" id="KW-0677">Repeat</keyword>
<dbReference type="SMART" id="SM00181">
    <property type="entry name" value="EGF"/>
    <property type="match status" value="7"/>
</dbReference>
<evidence type="ECO:0000313" key="35">
    <source>
        <dbReference type="Proteomes" id="UP000694551"/>
    </source>
</evidence>
<feature type="compositionally biased region" description="Basic and acidic residues" evidence="30">
    <location>
        <begin position="148"/>
        <end position="157"/>
    </location>
</feature>
<keyword evidence="13 31" id="KW-1133">Transmembrane helix</keyword>
<evidence type="ECO:0000256" key="11">
    <source>
        <dbReference type="ARBA" id="ARBA00022692"/>
    </source>
</evidence>
<dbReference type="InterPro" id="IPR008969">
    <property type="entry name" value="CarboxyPept-like_regulatory"/>
</dbReference>
<evidence type="ECO:0000256" key="24">
    <source>
        <dbReference type="ARBA" id="ARBA00057184"/>
    </source>
</evidence>
<comment type="function">
    <text evidence="23">Involved in neural development, regulating the establishment of proper connectivity within the nervous system. May function as a cellular signal transducer.</text>
</comment>
<evidence type="ECO:0000256" key="7">
    <source>
        <dbReference type="ARBA" id="ARBA00022490"/>
    </source>
</evidence>
<reference evidence="34" key="2">
    <citation type="submission" date="2025-09" db="UniProtKB">
        <authorList>
            <consortium name="Ensembl"/>
        </authorList>
    </citation>
    <scope>IDENTIFICATION</scope>
</reference>
<dbReference type="PROSITE" id="PS01186">
    <property type="entry name" value="EGF_2"/>
    <property type="match status" value="3"/>
</dbReference>
<dbReference type="SUPFAM" id="SSF82171">
    <property type="entry name" value="DPP6 N-terminal domain-like"/>
    <property type="match status" value="1"/>
</dbReference>
<evidence type="ECO:0000256" key="30">
    <source>
        <dbReference type="SAM" id="MobiDB-lite"/>
    </source>
</evidence>
<evidence type="ECO:0000256" key="12">
    <source>
        <dbReference type="ARBA" id="ARBA00022737"/>
    </source>
</evidence>
<dbReference type="InterPro" id="IPR028916">
    <property type="entry name" value="Tox-GHH_dom"/>
</dbReference>
<dbReference type="Pfam" id="PF25024">
    <property type="entry name" value="EGF_TEN"/>
    <property type="match status" value="1"/>
</dbReference>
<dbReference type="Pfam" id="PF15636">
    <property type="entry name" value="Tox-GHH"/>
    <property type="match status" value="1"/>
</dbReference>
<dbReference type="FunFam" id="2.10.25.10:FF:000021">
    <property type="entry name" value="Teneurin transmembrane protein 2"/>
    <property type="match status" value="2"/>
</dbReference>
<dbReference type="InterPro" id="IPR056823">
    <property type="entry name" value="TEN-like_YD-shell"/>
</dbReference>
<keyword evidence="20" id="KW-0206">Cytoskeleton</keyword>
<evidence type="ECO:0000313" key="34">
    <source>
        <dbReference type="Ensembl" id="ENSSOCP00000003788.1"/>
    </source>
</evidence>
<dbReference type="Ensembl" id="ENSSOCT00000003880.1">
    <property type="protein sequence ID" value="ENSSOCP00000003788.1"/>
    <property type="gene ID" value="ENSSOCG00000002849.1"/>
</dbReference>
<evidence type="ECO:0000256" key="22">
    <source>
        <dbReference type="ARBA" id="ARBA00023320"/>
    </source>
</evidence>
<evidence type="ECO:0000256" key="28">
    <source>
        <dbReference type="ARBA" id="ARBA00083965"/>
    </source>
</evidence>
<feature type="disulfide bond" evidence="29">
    <location>
        <begin position="567"/>
        <end position="576"/>
    </location>
</feature>
<dbReference type="InterPro" id="IPR057629">
    <property type="entry name" value="Teneurin1-4_GBD"/>
</dbReference>
<evidence type="ECO:0000256" key="27">
    <source>
        <dbReference type="ARBA" id="ARBA00081437"/>
    </source>
</evidence>
<comment type="caution">
    <text evidence="29">Lacks conserved residue(s) required for the propagation of feature annotation.</text>
</comment>
<evidence type="ECO:0000256" key="3">
    <source>
        <dbReference type="ARBA" id="ARBA00004245"/>
    </source>
</evidence>
<dbReference type="InterPro" id="IPR051216">
    <property type="entry name" value="Teneurin"/>
</dbReference>
<evidence type="ECO:0000256" key="16">
    <source>
        <dbReference type="ARBA" id="ARBA00023136"/>
    </source>
</evidence>